<name>A0ABT8LEF2_9BACT</name>
<dbReference type="Proteomes" id="UP001172083">
    <property type="component" value="Unassembled WGS sequence"/>
</dbReference>
<dbReference type="InterPro" id="IPR051162">
    <property type="entry name" value="T4SS_component"/>
</dbReference>
<dbReference type="PANTHER" id="PTHR30121">
    <property type="entry name" value="UNCHARACTERIZED PROTEIN YJGR-RELATED"/>
    <property type="match status" value="1"/>
</dbReference>
<dbReference type="SUPFAM" id="SSF52540">
    <property type="entry name" value="P-loop containing nucleoside triphosphate hydrolases"/>
    <property type="match status" value="1"/>
</dbReference>
<comment type="caution">
    <text evidence="3">The sequence shown here is derived from an EMBL/GenBank/DDBJ whole genome shotgun (WGS) entry which is preliminary data.</text>
</comment>
<protein>
    <submittedName>
        <fullName evidence="3">DUF853 family protein</fullName>
    </submittedName>
</protein>
<evidence type="ECO:0000259" key="2">
    <source>
        <dbReference type="Pfam" id="PF05872"/>
    </source>
</evidence>
<gene>
    <name evidence="3" type="ORF">QQ020_29120</name>
</gene>
<dbReference type="Pfam" id="PF05872">
    <property type="entry name" value="HerA_C"/>
    <property type="match status" value="1"/>
</dbReference>
<feature type="region of interest" description="Disordered" evidence="1">
    <location>
        <begin position="453"/>
        <end position="474"/>
    </location>
</feature>
<feature type="domain" description="Helicase HerA-like C-terminal" evidence="2">
    <location>
        <begin position="38"/>
        <end position="512"/>
    </location>
</feature>
<sequence length="525" mass="58357">MDKLAQFKKEIEKGYTFKGAALTLGGAMLDGEVITGLHVKTPLKTFNRHGLIAGATGTGKTKTLQVLAEGLSDHGVPVLLMDIKGDLSGLAKASDGHKKIDERHAMIGLPFQAASFPIECLTISDEKGTQLRATVSEFGPVLISKILELNDTQSGVISLIFKYCDDNDYPLLDLKDLKKMLQFITNEGKAEIQKEYGSISTTSVGTITRKIIELEQQGAEKFFGEKSFDVEDLLRQEDKKGIISILRLVDIQDRPKLFSTFMLCLLAEIYATFPEQGDADKPKLVIFIDEAHLIFNEASDALLDQIESIIKLIRSKGVGIFFCTQVPADVPDAVLSQLGLKVQHALRAFTARDRKKIKMAAENFPLSDYYKTDKTLTTLGIGEALVTVLNEKGIPTPLVSTMLQAPRSRMGILTAKELKQVQSTSEIADEYNEKIDRESAYEILNKKLEEFSGEENQKKLSDQTRGRKATYSAGKEESFVESLSKNTMVRQLGRTLMRELTRGLLGALGVKKTTRRRTRTTRRRR</sequence>
<evidence type="ECO:0000313" key="3">
    <source>
        <dbReference type="EMBL" id="MDN5216164.1"/>
    </source>
</evidence>
<accession>A0ABT8LEF2</accession>
<dbReference type="InterPro" id="IPR027417">
    <property type="entry name" value="P-loop_NTPase"/>
</dbReference>
<proteinExistence type="predicted"/>
<dbReference type="EMBL" id="JAUJEB010000008">
    <property type="protein sequence ID" value="MDN5216164.1"/>
    <property type="molecule type" value="Genomic_DNA"/>
</dbReference>
<reference evidence="3" key="1">
    <citation type="submission" date="2023-06" db="EMBL/GenBank/DDBJ databases">
        <title>Genomic of Agaribacillus aureum.</title>
        <authorList>
            <person name="Wang G."/>
        </authorList>
    </citation>
    <scope>NUCLEOTIDE SEQUENCE</scope>
    <source>
        <strain evidence="3">BMA12</strain>
    </source>
</reference>
<dbReference type="Gene3D" id="3.40.50.300">
    <property type="entry name" value="P-loop containing nucleotide triphosphate hydrolases"/>
    <property type="match status" value="2"/>
</dbReference>
<dbReference type="RefSeq" id="WP_346761502.1">
    <property type="nucleotide sequence ID" value="NZ_JAUJEB010000008.1"/>
</dbReference>
<evidence type="ECO:0000313" key="4">
    <source>
        <dbReference type="Proteomes" id="UP001172083"/>
    </source>
</evidence>
<feature type="compositionally biased region" description="Basic and acidic residues" evidence="1">
    <location>
        <begin position="453"/>
        <end position="465"/>
    </location>
</feature>
<organism evidence="3 4">
    <name type="scientific">Agaribacillus aureus</name>
    <dbReference type="NCBI Taxonomy" id="3051825"/>
    <lineage>
        <taxon>Bacteria</taxon>
        <taxon>Pseudomonadati</taxon>
        <taxon>Bacteroidota</taxon>
        <taxon>Cytophagia</taxon>
        <taxon>Cytophagales</taxon>
        <taxon>Splendidivirgaceae</taxon>
        <taxon>Agaribacillus</taxon>
    </lineage>
</organism>
<dbReference type="PANTHER" id="PTHR30121:SF6">
    <property type="entry name" value="SLR6007 PROTEIN"/>
    <property type="match status" value="1"/>
</dbReference>
<evidence type="ECO:0000256" key="1">
    <source>
        <dbReference type="SAM" id="MobiDB-lite"/>
    </source>
</evidence>
<keyword evidence="4" id="KW-1185">Reference proteome</keyword>
<dbReference type="InterPro" id="IPR033186">
    <property type="entry name" value="HerA_C"/>
</dbReference>